<evidence type="ECO:0000256" key="2">
    <source>
        <dbReference type="SAM" id="SignalP"/>
    </source>
</evidence>
<evidence type="ECO:0000313" key="3">
    <source>
        <dbReference type="EMBL" id="GIY50819.1"/>
    </source>
</evidence>
<evidence type="ECO:0000256" key="1">
    <source>
        <dbReference type="SAM" id="Phobius"/>
    </source>
</evidence>
<feature type="chain" id="PRO_5043618658" description="Gustatory receptor" evidence="2">
    <location>
        <begin position="16"/>
        <end position="113"/>
    </location>
</feature>
<proteinExistence type="predicted"/>
<comment type="caution">
    <text evidence="3">The sequence shown here is derived from an EMBL/GenBank/DDBJ whole genome shotgun (WGS) entry which is preliminary data.</text>
</comment>
<feature type="signal peptide" evidence="2">
    <location>
        <begin position="1"/>
        <end position="15"/>
    </location>
</feature>
<organism evidence="3 4">
    <name type="scientific">Caerostris darwini</name>
    <dbReference type="NCBI Taxonomy" id="1538125"/>
    <lineage>
        <taxon>Eukaryota</taxon>
        <taxon>Metazoa</taxon>
        <taxon>Ecdysozoa</taxon>
        <taxon>Arthropoda</taxon>
        <taxon>Chelicerata</taxon>
        <taxon>Arachnida</taxon>
        <taxon>Araneae</taxon>
        <taxon>Araneomorphae</taxon>
        <taxon>Entelegynae</taxon>
        <taxon>Araneoidea</taxon>
        <taxon>Araneidae</taxon>
        <taxon>Caerostris</taxon>
    </lineage>
</organism>
<keyword evidence="1" id="KW-1133">Transmembrane helix</keyword>
<gene>
    <name evidence="3" type="ORF">CDAR_537151</name>
</gene>
<keyword evidence="2" id="KW-0732">Signal</keyword>
<sequence>MSFAVLILFIKVGLAVFSAVTFYMENSAELAYSISIGVKLTQIGLWFMIIVIVADCLQNRTSRTIDSMSYKLKKLKDPRIFCSNLDYTVKRNSLTVWNMYTLRKICYLPSVLR</sequence>
<keyword evidence="1" id="KW-0472">Membrane</keyword>
<dbReference type="EMBL" id="BPLQ01010450">
    <property type="protein sequence ID" value="GIY50819.1"/>
    <property type="molecule type" value="Genomic_DNA"/>
</dbReference>
<dbReference type="AlphaFoldDB" id="A0AAV4TXW9"/>
<protein>
    <recommendedName>
        <fullName evidence="5">Gustatory receptor</fullName>
    </recommendedName>
</protein>
<keyword evidence="4" id="KW-1185">Reference proteome</keyword>
<evidence type="ECO:0000313" key="4">
    <source>
        <dbReference type="Proteomes" id="UP001054837"/>
    </source>
</evidence>
<keyword evidence="1" id="KW-0812">Transmembrane</keyword>
<dbReference type="Proteomes" id="UP001054837">
    <property type="component" value="Unassembled WGS sequence"/>
</dbReference>
<feature type="transmembrane region" description="Helical" evidence="1">
    <location>
        <begin position="34"/>
        <end position="54"/>
    </location>
</feature>
<accession>A0AAV4TXW9</accession>
<name>A0AAV4TXW9_9ARAC</name>
<reference evidence="3 4" key="1">
    <citation type="submission" date="2021-06" db="EMBL/GenBank/DDBJ databases">
        <title>Caerostris darwini draft genome.</title>
        <authorList>
            <person name="Kono N."/>
            <person name="Arakawa K."/>
        </authorList>
    </citation>
    <scope>NUCLEOTIDE SEQUENCE [LARGE SCALE GENOMIC DNA]</scope>
</reference>
<evidence type="ECO:0008006" key="5">
    <source>
        <dbReference type="Google" id="ProtNLM"/>
    </source>
</evidence>